<gene>
    <name evidence="3" type="ORF">BDK51DRAFT_30183</name>
</gene>
<dbReference type="PRINTS" id="PR00412">
    <property type="entry name" value="EPOXHYDRLASE"/>
</dbReference>
<evidence type="ECO:0000313" key="4">
    <source>
        <dbReference type="Proteomes" id="UP000269721"/>
    </source>
</evidence>
<dbReference type="Proteomes" id="UP000269721">
    <property type="component" value="Unassembled WGS sequence"/>
</dbReference>
<keyword evidence="1 3" id="KW-0378">Hydrolase</keyword>
<dbReference type="InterPro" id="IPR029058">
    <property type="entry name" value="AB_hydrolase_fold"/>
</dbReference>
<name>A0A4V1IQP1_9FUNG</name>
<evidence type="ECO:0000256" key="1">
    <source>
        <dbReference type="ARBA" id="ARBA00022801"/>
    </source>
</evidence>
<evidence type="ECO:0000313" key="3">
    <source>
        <dbReference type="EMBL" id="RKO87237.1"/>
    </source>
</evidence>
<dbReference type="PANTHER" id="PTHR43798:SF31">
    <property type="entry name" value="AB HYDROLASE SUPERFAMILY PROTEIN YCLE"/>
    <property type="match status" value="1"/>
</dbReference>
<dbReference type="GO" id="GO:0016020">
    <property type="term" value="C:membrane"/>
    <property type="evidence" value="ECO:0007669"/>
    <property type="project" value="TreeGrafter"/>
</dbReference>
<organism evidence="3 4">
    <name type="scientific">Blyttiomyces helicus</name>
    <dbReference type="NCBI Taxonomy" id="388810"/>
    <lineage>
        <taxon>Eukaryota</taxon>
        <taxon>Fungi</taxon>
        <taxon>Fungi incertae sedis</taxon>
        <taxon>Chytridiomycota</taxon>
        <taxon>Chytridiomycota incertae sedis</taxon>
        <taxon>Chytridiomycetes</taxon>
        <taxon>Chytridiomycetes incertae sedis</taxon>
        <taxon>Blyttiomyces</taxon>
    </lineage>
</organism>
<dbReference type="PANTHER" id="PTHR43798">
    <property type="entry name" value="MONOACYLGLYCEROL LIPASE"/>
    <property type="match status" value="1"/>
</dbReference>
<feature type="domain" description="AB hydrolase-1" evidence="2">
    <location>
        <begin position="36"/>
        <end position="263"/>
    </location>
</feature>
<dbReference type="PRINTS" id="PR00111">
    <property type="entry name" value="ABHYDROLASE"/>
</dbReference>
<evidence type="ECO:0000259" key="2">
    <source>
        <dbReference type="Pfam" id="PF12697"/>
    </source>
</evidence>
<dbReference type="InterPro" id="IPR000073">
    <property type="entry name" value="AB_hydrolase_1"/>
</dbReference>
<protein>
    <submittedName>
        <fullName evidence="3">Alpha/beta hydrolase protein</fullName>
    </submittedName>
</protein>
<proteinExistence type="predicted"/>
<dbReference type="InterPro" id="IPR000639">
    <property type="entry name" value="Epox_hydrolase-like"/>
</dbReference>
<accession>A0A4V1IQP1</accession>
<dbReference type="AlphaFoldDB" id="A0A4V1IQP1"/>
<keyword evidence="4" id="KW-1185">Reference proteome</keyword>
<dbReference type="InterPro" id="IPR050266">
    <property type="entry name" value="AB_hydrolase_sf"/>
</dbReference>
<dbReference type="OrthoDB" id="190201at2759"/>
<sequence length="274" mass="29079">MPLQNFSSQSIAVNGTSINVLRTGTPDTFPTSTPTLVFLHYWGGSSRTWLPTIHHLATSFPCLAIDFRGFGQSSTTSSDLSIPTLASDVLAVLASLSITNYVLVGHSMGGKTAQLIATDRPDGLRGLVLVAPAPASPIHVPESQRLDMVHAYESPDSILAVLDGVLSHAPLSTELRAQVVEDSGRVSEDARRAWPERGLTYGFEDRVGAIAVPTLVVGAAEDRVDRVDVLKVEVLGRIEGAQLAVIEGSGHLIPLEAPGEVARLLMEFAGAQGW</sequence>
<dbReference type="SUPFAM" id="SSF53474">
    <property type="entry name" value="alpha/beta-Hydrolases"/>
    <property type="match status" value="1"/>
</dbReference>
<dbReference type="GO" id="GO:0016787">
    <property type="term" value="F:hydrolase activity"/>
    <property type="evidence" value="ECO:0007669"/>
    <property type="project" value="UniProtKB-KW"/>
</dbReference>
<reference evidence="4" key="1">
    <citation type="journal article" date="2018" name="Nat. Microbiol.">
        <title>Leveraging single-cell genomics to expand the fungal tree of life.</title>
        <authorList>
            <person name="Ahrendt S.R."/>
            <person name="Quandt C.A."/>
            <person name="Ciobanu D."/>
            <person name="Clum A."/>
            <person name="Salamov A."/>
            <person name="Andreopoulos B."/>
            <person name="Cheng J.F."/>
            <person name="Woyke T."/>
            <person name="Pelin A."/>
            <person name="Henrissat B."/>
            <person name="Reynolds N.K."/>
            <person name="Benny G.L."/>
            <person name="Smith M.E."/>
            <person name="James T.Y."/>
            <person name="Grigoriev I.V."/>
        </authorList>
    </citation>
    <scope>NUCLEOTIDE SEQUENCE [LARGE SCALE GENOMIC DNA]</scope>
</reference>
<dbReference type="Gene3D" id="3.40.50.1820">
    <property type="entry name" value="alpha/beta hydrolase"/>
    <property type="match status" value="1"/>
</dbReference>
<dbReference type="EMBL" id="KZ997575">
    <property type="protein sequence ID" value="RKO87237.1"/>
    <property type="molecule type" value="Genomic_DNA"/>
</dbReference>
<dbReference type="Pfam" id="PF12697">
    <property type="entry name" value="Abhydrolase_6"/>
    <property type="match status" value="1"/>
</dbReference>